<organism evidence="2 3">
    <name type="scientific">Cnuella takakiae</name>
    <dbReference type="NCBI Taxonomy" id="1302690"/>
    <lineage>
        <taxon>Bacteria</taxon>
        <taxon>Pseudomonadati</taxon>
        <taxon>Bacteroidota</taxon>
        <taxon>Chitinophagia</taxon>
        <taxon>Chitinophagales</taxon>
        <taxon>Chitinophagaceae</taxon>
        <taxon>Cnuella</taxon>
    </lineage>
</organism>
<dbReference type="STRING" id="1302690.BUE76_04980"/>
<name>A0A1M5J2N7_9BACT</name>
<proteinExistence type="predicted"/>
<dbReference type="OrthoDB" id="9814103at2"/>
<dbReference type="InterPro" id="IPR034660">
    <property type="entry name" value="DinB/YfiT-like"/>
</dbReference>
<dbReference type="AlphaFoldDB" id="A0A1M5J2N7"/>
<evidence type="ECO:0000313" key="3">
    <source>
        <dbReference type="Proteomes" id="UP000184368"/>
    </source>
</evidence>
<keyword evidence="3" id="KW-1185">Reference proteome</keyword>
<evidence type="ECO:0000259" key="1">
    <source>
        <dbReference type="Pfam" id="PF12867"/>
    </source>
</evidence>
<dbReference type="SUPFAM" id="SSF109854">
    <property type="entry name" value="DinB/YfiT-like putative metalloenzymes"/>
    <property type="match status" value="1"/>
</dbReference>
<dbReference type="Gene3D" id="1.20.120.450">
    <property type="entry name" value="dinb family like domain"/>
    <property type="match status" value="1"/>
</dbReference>
<protein>
    <submittedName>
        <fullName evidence="2">Uncharacterized damage-inducible protein DinB (Forms a four-helix bundle)</fullName>
    </submittedName>
</protein>
<evidence type="ECO:0000313" key="2">
    <source>
        <dbReference type="EMBL" id="SHG34868.1"/>
    </source>
</evidence>
<dbReference type="Proteomes" id="UP000184368">
    <property type="component" value="Unassembled WGS sequence"/>
</dbReference>
<feature type="domain" description="DinB-like" evidence="1">
    <location>
        <begin position="26"/>
        <end position="147"/>
    </location>
</feature>
<dbReference type="EMBL" id="FQUO01000027">
    <property type="protein sequence ID" value="SHG34868.1"/>
    <property type="molecule type" value="Genomic_DNA"/>
</dbReference>
<dbReference type="RefSeq" id="WP_073048601.1">
    <property type="nucleotide sequence ID" value="NZ_FQUO01000027.1"/>
</dbReference>
<dbReference type="InterPro" id="IPR024775">
    <property type="entry name" value="DinB-like"/>
</dbReference>
<dbReference type="Pfam" id="PF12867">
    <property type="entry name" value="DinB_2"/>
    <property type="match status" value="1"/>
</dbReference>
<gene>
    <name evidence="2" type="ORF">SAMN05444008_12729</name>
</gene>
<accession>A0A1M5J2N7</accession>
<reference evidence="2 3" key="1">
    <citation type="submission" date="2016-11" db="EMBL/GenBank/DDBJ databases">
        <authorList>
            <person name="Jaros S."/>
            <person name="Januszkiewicz K."/>
            <person name="Wedrychowicz H."/>
        </authorList>
    </citation>
    <scope>NUCLEOTIDE SEQUENCE [LARGE SCALE GENOMIC DNA]</scope>
    <source>
        <strain evidence="2 3">DSM 26897</strain>
    </source>
</reference>
<sequence length="175" mass="19996">MTELQHLKKQLTDSWSGEPWFGRPALQLLEGITDAEAYYQPAGQHSIAELVWHMVNWRGFAVSRVLPDNEKDLHYFEANDWREVSADGPYNWPEAVAALHRLQDALLQALNAMTDQKLGEKVVERTYTFRELLHGIIQHDIYHLGQIAYVLKIIRAEKSRETIAAAGTALLLYNG</sequence>